<dbReference type="InterPro" id="IPR026881">
    <property type="entry name" value="WYL_dom"/>
</dbReference>
<evidence type="ECO:0000313" key="6">
    <source>
        <dbReference type="Proteomes" id="UP001603013"/>
    </source>
</evidence>
<dbReference type="PROSITE" id="PS51000">
    <property type="entry name" value="HTH_DEOR_2"/>
    <property type="match status" value="1"/>
</dbReference>
<dbReference type="Pfam" id="PF13280">
    <property type="entry name" value="WYL"/>
    <property type="match status" value="1"/>
</dbReference>
<proteinExistence type="predicted"/>
<evidence type="ECO:0000313" key="5">
    <source>
        <dbReference type="EMBL" id="MFF8280746.1"/>
    </source>
</evidence>
<gene>
    <name evidence="5" type="ORF">ACF05T_32575</name>
</gene>
<dbReference type="EMBL" id="JBIBSM010000025">
    <property type="protein sequence ID" value="MFF8280746.1"/>
    <property type="molecule type" value="Genomic_DNA"/>
</dbReference>
<feature type="compositionally biased region" description="Basic residues" evidence="3">
    <location>
        <begin position="385"/>
        <end position="399"/>
    </location>
</feature>
<dbReference type="InterPro" id="IPR057727">
    <property type="entry name" value="WCX_dom"/>
</dbReference>
<dbReference type="SUPFAM" id="SSF46785">
    <property type="entry name" value="Winged helix' DNA-binding domain"/>
    <property type="match status" value="1"/>
</dbReference>
<dbReference type="Gene3D" id="1.10.10.10">
    <property type="entry name" value="Winged helix-like DNA-binding domain superfamily/Winged helix DNA-binding domain"/>
    <property type="match status" value="1"/>
</dbReference>
<keyword evidence="6" id="KW-1185">Reference proteome</keyword>
<dbReference type="RefSeq" id="WP_391937537.1">
    <property type="nucleotide sequence ID" value="NZ_JBIBSM010000025.1"/>
</dbReference>
<keyword evidence="2" id="KW-0804">Transcription</keyword>
<dbReference type="PANTHER" id="PTHR34580:SF1">
    <property type="entry name" value="PROTEIN PAFC"/>
    <property type="match status" value="1"/>
</dbReference>
<keyword evidence="1" id="KW-0805">Transcription regulation</keyword>
<comment type="caution">
    <text evidence="5">The sequence shown here is derived from an EMBL/GenBank/DDBJ whole genome shotgun (WGS) entry which is preliminary data.</text>
</comment>
<feature type="domain" description="HTH deoR-type" evidence="4">
    <location>
        <begin position="2"/>
        <end position="67"/>
    </location>
</feature>
<evidence type="ECO:0000256" key="2">
    <source>
        <dbReference type="ARBA" id="ARBA00023163"/>
    </source>
</evidence>
<evidence type="ECO:0000256" key="3">
    <source>
        <dbReference type="SAM" id="MobiDB-lite"/>
    </source>
</evidence>
<dbReference type="InterPro" id="IPR036390">
    <property type="entry name" value="WH_DNA-bd_sf"/>
</dbReference>
<dbReference type="Pfam" id="PF08279">
    <property type="entry name" value="HTH_11"/>
    <property type="match status" value="1"/>
</dbReference>
<dbReference type="PANTHER" id="PTHR34580">
    <property type="match status" value="1"/>
</dbReference>
<dbReference type="InterPro" id="IPR036388">
    <property type="entry name" value="WH-like_DNA-bd_sf"/>
</dbReference>
<feature type="compositionally biased region" description="Pro residues" evidence="3">
    <location>
        <begin position="162"/>
        <end position="174"/>
    </location>
</feature>
<name>A0ABW6YLI1_9ACTN</name>
<dbReference type="InterPro" id="IPR001034">
    <property type="entry name" value="DeoR_HTH"/>
</dbReference>
<protein>
    <submittedName>
        <fullName evidence="5">Helix-turn-helix transcriptional regulator</fullName>
    </submittedName>
</protein>
<evidence type="ECO:0000259" key="4">
    <source>
        <dbReference type="PROSITE" id="PS51000"/>
    </source>
</evidence>
<organism evidence="5 6">
    <name type="scientific">Streptomyces lateritius</name>
    <dbReference type="NCBI Taxonomy" id="67313"/>
    <lineage>
        <taxon>Bacteria</taxon>
        <taxon>Bacillati</taxon>
        <taxon>Actinomycetota</taxon>
        <taxon>Actinomycetes</taxon>
        <taxon>Kitasatosporales</taxon>
        <taxon>Streptomycetaceae</taxon>
        <taxon>Streptomyces</taxon>
    </lineage>
</organism>
<feature type="region of interest" description="Disordered" evidence="3">
    <location>
        <begin position="353"/>
        <end position="413"/>
    </location>
</feature>
<accession>A0ABW6YLI1</accession>
<dbReference type="Pfam" id="PF25583">
    <property type="entry name" value="WCX"/>
    <property type="match status" value="1"/>
</dbReference>
<dbReference type="InterPro" id="IPR051534">
    <property type="entry name" value="CBASS_pafABC_assoc_protein"/>
</dbReference>
<feature type="compositionally biased region" description="Pro residues" evidence="3">
    <location>
        <begin position="185"/>
        <end position="196"/>
    </location>
</feature>
<evidence type="ECO:0000256" key="1">
    <source>
        <dbReference type="ARBA" id="ARBA00023015"/>
    </source>
</evidence>
<feature type="region of interest" description="Disordered" evidence="3">
    <location>
        <begin position="162"/>
        <end position="201"/>
    </location>
</feature>
<reference evidence="5 6" key="1">
    <citation type="submission" date="2024-10" db="EMBL/GenBank/DDBJ databases">
        <title>The Natural Products Discovery Center: Release of the First 8490 Sequenced Strains for Exploring Actinobacteria Biosynthetic Diversity.</title>
        <authorList>
            <person name="Kalkreuter E."/>
            <person name="Kautsar S.A."/>
            <person name="Yang D."/>
            <person name="Bader C.D."/>
            <person name="Teijaro C.N."/>
            <person name="Fluegel L."/>
            <person name="Davis C.M."/>
            <person name="Simpson J.R."/>
            <person name="Lauterbach L."/>
            <person name="Steele A.D."/>
            <person name="Gui C."/>
            <person name="Meng S."/>
            <person name="Li G."/>
            <person name="Viehrig K."/>
            <person name="Ye F."/>
            <person name="Su P."/>
            <person name="Kiefer A.F."/>
            <person name="Nichols A."/>
            <person name="Cepeda A.J."/>
            <person name="Yan W."/>
            <person name="Fan B."/>
            <person name="Jiang Y."/>
            <person name="Adhikari A."/>
            <person name="Zheng C.-J."/>
            <person name="Schuster L."/>
            <person name="Cowan T.M."/>
            <person name="Smanski M.J."/>
            <person name="Chevrette M.G."/>
            <person name="De Carvalho L.P.S."/>
            <person name="Shen B."/>
        </authorList>
    </citation>
    <scope>NUCLEOTIDE SEQUENCE [LARGE SCALE GENOMIC DNA]</scope>
    <source>
        <strain evidence="5 6">NPDC015755</strain>
    </source>
</reference>
<dbReference type="InterPro" id="IPR013196">
    <property type="entry name" value="HTH_11"/>
</dbReference>
<sequence length="413" mass="43925">MKADRLMATLLFLQSRGRVTVREVAAELEVSERTARRDLESLTVAGVPVYSQRGRGGGWSLVGGARTDLTGFTQREVGALFLAAGPLSASPELRTALRKLVQAVPAPMRRHAEAAAKALVVDGLDWSRAAVRAGGGPHHHALEQAVLDRVRITLGYVDAEPAPAPASEPAPAPASVPARAAASAPEPPPAPGPEPSPDASAVREWTVDPLGLVWKAGCWYLVAATEEGLRSFRHTRVTSVVATGEPARRPEGFDLAAAWQSLAADVERRLRTTTVRAVADPSALPVLRELLGERLRTGRQLSDGRRHFEADGPSLDLLAAQLAGFGARVEVLGPPEARARMARLGHELTAVHAGSGRPEAHVPPSESHFPLGTYYPEDASVVHGTARKPARPSRRHPRQRLSPTNSLDEGAVS</sequence>
<dbReference type="Proteomes" id="UP001603013">
    <property type="component" value="Unassembled WGS sequence"/>
</dbReference>
<feature type="compositionally biased region" description="Low complexity" evidence="3">
    <location>
        <begin position="175"/>
        <end position="184"/>
    </location>
</feature>
<dbReference type="SMART" id="SM00420">
    <property type="entry name" value="HTH_DEOR"/>
    <property type="match status" value="1"/>
</dbReference>